<dbReference type="SUPFAM" id="SSF56968">
    <property type="entry name" value="Lipovitellin-phosvitin complex, beta-sheet shell regions"/>
    <property type="match status" value="1"/>
</dbReference>
<dbReference type="OrthoDB" id="6153184at2759"/>
<evidence type="ECO:0000256" key="3">
    <source>
        <dbReference type="SAM" id="MobiDB-lite"/>
    </source>
</evidence>
<dbReference type="InterPro" id="IPR011055">
    <property type="entry name" value="Dup_hybrid_motif"/>
</dbReference>
<evidence type="ECO:0000313" key="6">
    <source>
        <dbReference type="Proteomes" id="UP000515135"/>
    </source>
</evidence>
<keyword evidence="6" id="KW-1185">Reference proteome</keyword>
<keyword evidence="1 4" id="KW-0732">Signal</keyword>
<dbReference type="Gene3D" id="2.30.230.10">
    <property type="entry name" value="Lipovitellin, beta-sheet shell regions, chain A"/>
    <property type="match status" value="1"/>
</dbReference>
<evidence type="ECO:0000313" key="7">
    <source>
        <dbReference type="RefSeq" id="XP_019632641.1"/>
    </source>
</evidence>
<dbReference type="Gene3D" id="2.70.70.10">
    <property type="entry name" value="Glucose Permease (Domain IIA)"/>
    <property type="match status" value="1"/>
</dbReference>
<organism evidence="6 7">
    <name type="scientific">Branchiostoma belcheri</name>
    <name type="common">Amphioxus</name>
    <dbReference type="NCBI Taxonomy" id="7741"/>
    <lineage>
        <taxon>Eukaryota</taxon>
        <taxon>Metazoa</taxon>
        <taxon>Chordata</taxon>
        <taxon>Cephalochordata</taxon>
        <taxon>Leptocardii</taxon>
        <taxon>Amphioxiformes</taxon>
        <taxon>Branchiostomatidae</taxon>
        <taxon>Branchiostoma</taxon>
    </lineage>
</organism>
<name>A0A6P4ZSQ2_BRABE</name>
<dbReference type="GO" id="GO:0005319">
    <property type="term" value="F:lipid transporter activity"/>
    <property type="evidence" value="ECO:0007669"/>
    <property type="project" value="InterPro"/>
</dbReference>
<feature type="region of interest" description="Disordered" evidence="3">
    <location>
        <begin position="994"/>
        <end position="1016"/>
    </location>
</feature>
<dbReference type="InterPro" id="IPR036116">
    <property type="entry name" value="FN3_sf"/>
</dbReference>
<dbReference type="GeneID" id="109476196"/>
<feature type="signal peptide" evidence="4">
    <location>
        <begin position="1"/>
        <end position="21"/>
    </location>
</feature>
<accession>A0A6P4ZSQ2</accession>
<feature type="coiled-coil region" evidence="2">
    <location>
        <begin position="1455"/>
        <end position="1482"/>
    </location>
</feature>
<feature type="domain" description="Vitellogenin" evidence="5">
    <location>
        <begin position="26"/>
        <end position="592"/>
    </location>
</feature>
<dbReference type="SUPFAM" id="SSF48431">
    <property type="entry name" value="Lipovitellin-phosvitin complex, superhelical domain"/>
    <property type="match status" value="1"/>
</dbReference>
<evidence type="ECO:0000256" key="2">
    <source>
        <dbReference type="SAM" id="Coils"/>
    </source>
</evidence>
<dbReference type="PANTHER" id="PTHR16897">
    <property type="entry name" value="OS10G0105400 PROTEIN"/>
    <property type="match status" value="1"/>
</dbReference>
<reference evidence="7" key="1">
    <citation type="submission" date="2025-08" db="UniProtKB">
        <authorList>
            <consortium name="RefSeq"/>
        </authorList>
    </citation>
    <scope>IDENTIFICATION</scope>
    <source>
        <tissue evidence="7">Gonad</tissue>
    </source>
</reference>
<dbReference type="InterPro" id="IPR015816">
    <property type="entry name" value="Vitellinogen_b-sht_N"/>
</dbReference>
<gene>
    <name evidence="7" type="primary">LOC109476196</name>
</gene>
<dbReference type="CDD" id="cd01099">
    <property type="entry name" value="PAN_AP_HGF"/>
    <property type="match status" value="1"/>
</dbReference>
<dbReference type="InterPro" id="IPR001747">
    <property type="entry name" value="Vitellogenin_N"/>
</dbReference>
<dbReference type="Gene3D" id="1.25.10.20">
    <property type="entry name" value="Vitellinogen, superhelical"/>
    <property type="match status" value="1"/>
</dbReference>
<evidence type="ECO:0000256" key="4">
    <source>
        <dbReference type="SAM" id="SignalP"/>
    </source>
</evidence>
<proteinExistence type="predicted"/>
<dbReference type="SUPFAM" id="SSF49265">
    <property type="entry name" value="Fibronectin type III"/>
    <property type="match status" value="1"/>
</dbReference>
<evidence type="ECO:0000259" key="5">
    <source>
        <dbReference type="SMART" id="SM00638"/>
    </source>
</evidence>
<dbReference type="Proteomes" id="UP000515135">
    <property type="component" value="Unplaced"/>
</dbReference>
<feature type="chain" id="PRO_5027922525" evidence="4">
    <location>
        <begin position="22"/>
        <end position="3875"/>
    </location>
</feature>
<dbReference type="InterPro" id="IPR011030">
    <property type="entry name" value="Lipovitellin_superhlx_dom"/>
</dbReference>
<dbReference type="InterPro" id="IPR015819">
    <property type="entry name" value="Lipid_transp_b-sht_shell"/>
</dbReference>
<dbReference type="Pfam" id="PF01347">
    <property type="entry name" value="Vitellogenin_N"/>
    <property type="match status" value="1"/>
</dbReference>
<dbReference type="SMART" id="SM00638">
    <property type="entry name" value="LPD_N"/>
    <property type="match status" value="1"/>
</dbReference>
<evidence type="ECO:0000256" key="1">
    <source>
        <dbReference type="ARBA" id="ARBA00022729"/>
    </source>
</evidence>
<dbReference type="Gene3D" id="3.50.4.10">
    <property type="entry name" value="Hepatocyte Growth Factor"/>
    <property type="match status" value="1"/>
</dbReference>
<dbReference type="KEGG" id="bbel:109476196"/>
<keyword evidence="2" id="KW-0175">Coiled coil</keyword>
<dbReference type="PANTHER" id="PTHR16897:SF2">
    <property type="entry name" value="OS03G0226600 PROTEIN"/>
    <property type="match status" value="1"/>
</dbReference>
<protein>
    <submittedName>
        <fullName evidence="7">Uncharacterized protein LOC109476196</fullName>
    </submittedName>
</protein>
<dbReference type="RefSeq" id="XP_019632641.1">
    <property type="nucleotide sequence ID" value="XM_019777082.1"/>
</dbReference>
<sequence>MANLVGSAVVLLSVFILHVTSNLIRLEVGKQYQYRYEATTEVRNVGVFLTTAKVTVAPLKPVPEGQLCQMQLSHAAVNFVANHQYGSPMYGGKWDFSKWLSFIMTPHGEVISIFYPPDEDKEVLAMKKGILGTLSARLHDGSEGSTGKKWRYEVDEKGYEGQHRAGYSAERKGDHTVFKKEKYGHVIPNAKATHKKDIVYNHDTGVPHTISVTESVAAPKEAAPGFEAKSGLDDVTFDSKEQTDLPDMDASSKSSMKFLGIQKSTRRMSQPRTLVQDTLTLHQLPGPRMAYDVMKDWIAGNLTCMRTVQPKSSSQRAACYRHIVDSLALLSSEDLQQVANIYIRPNINETSDIENREAIVDSFGALATNDSLRILTETVFLSPEPVFELVQKVLIHVAVLQHPPPQIITDLLVRRCFDGELFSKDPQEDHKLRSQGFLVLGVIAKLLKEKDDKRSDVIVRKLEEHLEVFDPWTHRSRRSAMSAEETKVHDRYKANLLGALGNAGCEESYHHVLSYLNTTEAPHVLRRHAIAALGGFHNMKAAYKLLSLSTDDDEDIQRAAKLEFRTHPKAKELADIYLQKTREVNATKEGIVSRRKRDFYGIPGIAGVVVDDFTTLDDISAAVYHDGFYFDMPLLEFAFVVSLGSPAIGSSTGVILNNGATLRTGRNGALVSGRIHDEVWSEAHIGILGLNFDFFRLRACLKLSISYDIDILRAFGYDDPKELAALFDRITGYFVTLLNLVQNLQEIVNTYITNVTSTFNHLVQNIMATLQIVRSARAAALNSLGIIDDAQLATDPNVATVATSVRKSVDLASEAIREYSAFYKASTDIAAVTLPMAVRHINEGIRLIADTSRNYFQSPKTAMKDVEKAVFKIQQAMEVIIEARSVLKDASIRNDERPFWSSIIENADELKDELTTATQLISEGSQEDSGWTTNSVLSEAARGMATAFQEMNAFSRALGTTFESLDSKLARLKEGCNDLKNGYRSAKSKMDEVFGPKMDNNFPRRQLRPGHSWGSKRSCPSTMGYFPSDGDGRYTFKGVDLEIGAGRTLVAPFTGKAFRPTGSTGEVTIIAEELHGVHVILDNVDLFDELVNKTVYKGESLGRVRSSHCQPNSIHLAMVNISREAMFAMDPTPYLEQEEMPTPQLNQECGDFLLRLAGLTILDVDIDITMSGIMDTSPVRVAPMELTDSIQALNAMVGSHRGKEGDQKTFVSDVLGIQHLNREPTMAFSTSNLKVSDVIRVLGQQGHTASRTKLQELVQQVESSLEAKPSCSSPRIMTDGQLRDALSTLHQSTHGSRNQLIHRLYQTPKQCSHLDLASSETSFCKFDSGCQSASCCVDVVQNHQTHTITVGVDLDPCTHVVHLSVGSWRRDFTAESLARGEAGSEEVTDVFGSKTQLVIDYSVIRMGDVVRVSVQGKACSTNGGCFPPFWLLRNSAASFARCTIPSSGHGTRTKQQLEEKTMRDLQSLVEQLLEDRESDLAEIFKDIQTLVTGLTVVGSHVTNIVDIFKNYDIIFEADVPLSALNVDLFRLHWPYMLGPVPVIFGFGAGVNGGARAHATFHLRSMKMDLEVVPQVGGHVWGDFGVWLLLFTGKMRLIGYICETSFPMNWQFNFGSTDTGTKYAQYQVMVPFRLELRGILVMHLIFTDVTIVDLLIWGWSAEAIEKTKEKDENYNPDKSPPLFEGGIVPFGGTCRPSTVFRARQERRVIVDFLCGSSVSSGKRSIRTNKCFVEQVKGRDYTEPAFQLGFHTEDERSEVKSTLCVGTYRGGCDAIDNEPIGGAWSPMSKKLPAGIPMYFTITSTNARGLSSSVSCQIDTYDITPPVARITPAFYSTSNPQYLRASAIIQDDSPIDIARGGVGYGGDVYGDQVVSWYDVALGNTGHPVTTTNPLDNFVEGKTGRLNSKPHKTDRFVIPEDCARLCLTFPPTKCLSFNYDYGSAGTCEILEELEVPGVQLHQNGHFHHFERRGVGKMLQFDFDSLALRHDNIYYFNVYLQNSLGYTSILSSKPVLVDHTPPSPGVISNKRWDQVYREDCKDFIPDEWEHKCIQQTTLPNHRAIVDGEGSQTVFNGHEPLKDMLYTRANSYVSANWDGFHDNETGIFGYTWTVGTTPCQEDIHPHKDPHSHLFDESEWTHTGIADGLDLPDGIYHVTVRAINDVEFGGPMATTVCHSTPYTIDNTQPFVHSVTNVNYDDNIRQISAEYNVSDPLSKIREVDLGLGRSKRDVYLMDWHREANTTHITHNYHIPDGVPAWVKIRAINNVDLRKSGHADSPILVDTSPPAAGSVFDGPTAGHDINFQHDQSEICANWRDFHDEESGIDHYLWGVGTIPDADDIVPFEVISHSSFSSCEQLSTPLLHNTTYYSTLVALNGGHKHLNVSVSSDGVLVDTTPPTMGWIKDGLNKDADMQFSSEQSTVSANWGDFSDPESDIASYSVSVTRRHASKGNVTTDWEIIHPPEEVNSNADHINWHHFHLHHGDTVAAKLTATNKAGSHVTVESDGFVVDTTPPVLHFLGDGPVAGENRKFSSSLSFLSANWVFEDKESGLDHFKMSVFETHGGRKHTLYLGDSKEQILPGSMVNWTSPQLNLRPGRHYSIRVTAVNRAGLSSVHDTDGVVLDTTPPSMVKVRVGVLASDVEEVVDGFVWQTDRKGILANWLASDGQSGIEAYWIAVGSYPGGSDISDVRSMGPAIDGYIGGIDLPLTDLDTNTPVYYVTVLAENGAGLLSQNLTSRPIKVVPGDRPGVVFDGPLTVSNETHTNPVDVDFQSDNTAVTVQFKGFQSVLNGLAHFEWAIGTSPRLDDIQPFSAAGIVLAQDSQHPGYGLHGAGQAQALVPLQAGTTYYATVRGVTGRGDVLETSSDGITVDRSPPVTQIVDTGCDVSNDSVESVENCYQMNSDYLEGEWETTDKESAVAYSAFFYGTVPGLSDVTQLTPGTDENSVPSTLVVPVSDGRSNFLNVLSTNEVGLKSVITSKGIIIDDTPPDVGILTCSRYVQPRVPIVCTWTGFHDKESDISHYVFGVGTDEGDDSIYNFTLVSADLSSTDKLLTGVTLEHGGAYYATLTAVNGGGLQAQAFSEPITVDMTPPVPGLVIELTGVHLIELQGRENMSDAEIGNSREDCEKHNAVCQKSLTSVYAAWEDFLDPESPIIRYEIAVGTEPGLSDISPFTNVEAGKRNAVADGLDLSQTSQVFVMVRAHNAAGLVNTATSDGVFVSRVSSGLMPLRPPMVYDGETIGEDLDYQERTDQLAATWDFSGDPCPIVKYEWSIVRVDEHVLQPLTAVPEGQMYGQNDEVDLMDKQTYYSIVRATNALGYSYFVRSDGITITKEPLLPGHVRDGSIVGVDLKGQPSITTISANWDQFGGSAMEIQYYEIAVGSDRRFPSTRSDLHPFENVGLNRTATFTDLRLVPGGVYYATVRATGVSTAIAEVTSNGITVGVGGEPPQPQSVDIPRFISSNEAITFAWDDFLSETPMLFYQWGMTSRAPAEIQGRSCKEMQEFRESEAVSVPENIRHLFDIHPLTTVGKDTMVEQDGLSLEHGKTYTIVIVGTNEASECVTALHEVSVDTTPPTGGTILAGERDLENIHFVRSADVLHVKWEGFHDEDSGVKSVEVALYERMTCSDSSGTLVAVSEAINVPLNSSDYLFREISLQVDVPYYVQLKVTNNAELSSLFTSSPVLLDLTDPIAGVVVDGLDFKRDRGYQNYTDKMEGIFLHLPNPDGDSCPRRRYDFGTESEDWSAVLTTGMWKVSRTDTILFLPDQISYWEDDGLEIKMHRDVREPRMKSGAVHTKAHLQEAGKYQVTIQAAGGDISAVTSVTFWGGPEGVVVGFDTAFDEYVEESTVAASEECDCCLNTTTFAPEVGLYNGTSDEKRKAAAYM</sequence>